<dbReference type="Pfam" id="PF00001">
    <property type="entry name" value="7tm_1"/>
    <property type="match status" value="1"/>
</dbReference>
<name>A0A9X6RL27_HYPEX</name>
<dbReference type="GO" id="GO:0004930">
    <property type="term" value="F:G protein-coupled receptor activity"/>
    <property type="evidence" value="ECO:0007669"/>
    <property type="project" value="UniProtKB-KW"/>
</dbReference>
<keyword evidence="4 10" id="KW-1133">Transmembrane helix</keyword>
<proteinExistence type="predicted"/>
<feature type="region of interest" description="Disordered" evidence="9">
    <location>
        <begin position="600"/>
        <end position="623"/>
    </location>
</feature>
<keyword evidence="3 10" id="KW-0812">Transmembrane</keyword>
<keyword evidence="8" id="KW-0807">Transducer</keyword>
<feature type="transmembrane region" description="Helical" evidence="10">
    <location>
        <begin position="629"/>
        <end position="646"/>
    </location>
</feature>
<dbReference type="CDD" id="cd00637">
    <property type="entry name" value="7tm_classA_rhodopsin-like"/>
    <property type="match status" value="1"/>
</dbReference>
<feature type="transmembrane region" description="Helical" evidence="10">
    <location>
        <begin position="537"/>
        <end position="557"/>
    </location>
</feature>
<evidence type="ECO:0000256" key="9">
    <source>
        <dbReference type="SAM" id="MobiDB-lite"/>
    </source>
</evidence>
<feature type="transmembrane region" description="Helical" evidence="10">
    <location>
        <begin position="369"/>
        <end position="393"/>
    </location>
</feature>
<dbReference type="InterPro" id="IPR017452">
    <property type="entry name" value="GPCR_Rhodpsn_7TM"/>
</dbReference>
<dbReference type="PROSITE" id="PS50262">
    <property type="entry name" value="G_PROTEIN_RECEP_F1_2"/>
    <property type="match status" value="1"/>
</dbReference>
<dbReference type="OrthoDB" id="2016582at2759"/>
<dbReference type="InterPro" id="IPR000276">
    <property type="entry name" value="GPCR_Rhodpsn"/>
</dbReference>
<evidence type="ECO:0000313" key="12">
    <source>
        <dbReference type="EMBL" id="OWA51500.1"/>
    </source>
</evidence>
<evidence type="ECO:0000256" key="4">
    <source>
        <dbReference type="ARBA" id="ARBA00022989"/>
    </source>
</evidence>
<evidence type="ECO:0000256" key="1">
    <source>
        <dbReference type="ARBA" id="ARBA00004651"/>
    </source>
</evidence>
<evidence type="ECO:0000256" key="10">
    <source>
        <dbReference type="SAM" id="Phobius"/>
    </source>
</evidence>
<evidence type="ECO:0000313" key="13">
    <source>
        <dbReference type="Proteomes" id="UP000192578"/>
    </source>
</evidence>
<comment type="subcellular location">
    <subcellularLocation>
        <location evidence="1">Cell membrane</location>
        <topology evidence="1">Multi-pass membrane protein</topology>
    </subcellularLocation>
</comment>
<evidence type="ECO:0000256" key="7">
    <source>
        <dbReference type="ARBA" id="ARBA00023170"/>
    </source>
</evidence>
<keyword evidence="2" id="KW-1003">Cell membrane</keyword>
<dbReference type="PRINTS" id="PR00237">
    <property type="entry name" value="GPCRRHODOPSN"/>
</dbReference>
<feature type="transmembrane region" description="Helical" evidence="10">
    <location>
        <begin position="405"/>
        <end position="423"/>
    </location>
</feature>
<evidence type="ECO:0000256" key="3">
    <source>
        <dbReference type="ARBA" id="ARBA00022692"/>
    </source>
</evidence>
<gene>
    <name evidence="12" type="ORF">BV898_15980</name>
</gene>
<sequence length="656" mass="72356">MPYLYRAVYRHSSHLFLGDFVLSSECGVEQDDPMHRSDFYLDDGTFGGTFGGTMNEVLANLNREVEGGAEIGLELNLSKCEAFLYGGDEASREAAATTIHRSIPNLCFPSAEKLELLGAPLLPDGIGLVIGKKFNRHHPLTIRLCLLAAHQALFLLKNCLAAPKMLHLLRCLSTWTQPDSLVSFDTTIRNSLAAFTNTAMTDAVWKTSDQQKRSQNQTDEGPFLSSLFGFGNLLNDNHLRIIVALRLGAIVCQPHPCQACKKEVREDGHHALLCAFDVAVAVTVAIPPFTRWSSGLYFLRECRQYGSLRDCAERMGSGLTRRAAQEAEANKHRTYAELEGQYIFVSLAFKTFGTWGGEAKGLISDIGRLLPVCILLTFFIGLIGNAGLLVVFITHRPLWTPFNVYVVNLLVADCCCIALQFPLDFITDLYGGLWPIGEAACSFYVFATTFFQALIFNSHQLIAVNRIWAVAHPISYRHIHSVCTACYLCAGVWLYVFVGTAPGVIQDSMYYREPADGPFGCMLNTPAQMGWGVAVQIIYFNGPQFTMLLALVLILMAKRRRTRLKLTSRSGAVAPSHTGSTLQKRTEVEFVRSAGATTAVVDADPGGASDMGPRPSAAQRRPVQQRSHGNLLLVFLTFSVTINLYSRQRLLHLALI</sequence>
<evidence type="ECO:0000256" key="6">
    <source>
        <dbReference type="ARBA" id="ARBA00023136"/>
    </source>
</evidence>
<keyword evidence="6 10" id="KW-0472">Membrane</keyword>
<keyword evidence="7" id="KW-0675">Receptor</keyword>
<feature type="transmembrane region" description="Helical" evidence="10">
    <location>
        <begin position="485"/>
        <end position="505"/>
    </location>
</feature>
<evidence type="ECO:0000256" key="5">
    <source>
        <dbReference type="ARBA" id="ARBA00023040"/>
    </source>
</evidence>
<dbReference type="Gene3D" id="1.20.1070.10">
    <property type="entry name" value="Rhodopsin 7-helix transmembrane proteins"/>
    <property type="match status" value="1"/>
</dbReference>
<evidence type="ECO:0000256" key="2">
    <source>
        <dbReference type="ARBA" id="ARBA00022475"/>
    </source>
</evidence>
<feature type="transmembrane region" description="Helical" evidence="10">
    <location>
        <begin position="443"/>
        <end position="464"/>
    </location>
</feature>
<accession>A0A9X6RL27</accession>
<keyword evidence="13" id="KW-1185">Reference proteome</keyword>
<keyword evidence="5" id="KW-0297">G-protein coupled receptor</keyword>
<evidence type="ECO:0000259" key="11">
    <source>
        <dbReference type="PROSITE" id="PS50262"/>
    </source>
</evidence>
<dbReference type="EMBL" id="MTYJ01000229">
    <property type="protein sequence ID" value="OWA51500.1"/>
    <property type="molecule type" value="Genomic_DNA"/>
</dbReference>
<organism evidence="12 13">
    <name type="scientific">Hypsibius exemplaris</name>
    <name type="common">Freshwater tardigrade</name>
    <dbReference type="NCBI Taxonomy" id="2072580"/>
    <lineage>
        <taxon>Eukaryota</taxon>
        <taxon>Metazoa</taxon>
        <taxon>Ecdysozoa</taxon>
        <taxon>Tardigrada</taxon>
        <taxon>Eutardigrada</taxon>
        <taxon>Parachela</taxon>
        <taxon>Hypsibioidea</taxon>
        <taxon>Hypsibiidae</taxon>
        <taxon>Hypsibius</taxon>
    </lineage>
</organism>
<dbReference type="SUPFAM" id="SSF81321">
    <property type="entry name" value="Family A G protein-coupled receptor-like"/>
    <property type="match status" value="1"/>
</dbReference>
<dbReference type="GO" id="GO:0005886">
    <property type="term" value="C:plasma membrane"/>
    <property type="evidence" value="ECO:0007669"/>
    <property type="project" value="UniProtKB-SubCell"/>
</dbReference>
<dbReference type="Proteomes" id="UP000192578">
    <property type="component" value="Unassembled WGS sequence"/>
</dbReference>
<feature type="domain" description="G-protein coupled receptors family 1 profile" evidence="11">
    <location>
        <begin position="384"/>
        <end position="656"/>
    </location>
</feature>
<protein>
    <recommendedName>
        <fullName evidence="11">G-protein coupled receptors family 1 profile domain-containing protein</fullName>
    </recommendedName>
</protein>
<comment type="caution">
    <text evidence="12">The sequence shown here is derived from an EMBL/GenBank/DDBJ whole genome shotgun (WGS) entry which is preliminary data.</text>
</comment>
<dbReference type="PANTHER" id="PTHR24248">
    <property type="entry name" value="ADRENERGIC RECEPTOR-RELATED G-PROTEIN COUPLED RECEPTOR"/>
    <property type="match status" value="1"/>
</dbReference>
<reference evidence="13" key="1">
    <citation type="submission" date="2017-01" db="EMBL/GenBank/DDBJ databases">
        <title>Comparative genomics of anhydrobiosis in the tardigrade Hypsibius dujardini.</title>
        <authorList>
            <person name="Yoshida Y."/>
            <person name="Koutsovoulos G."/>
            <person name="Laetsch D."/>
            <person name="Stevens L."/>
            <person name="Kumar S."/>
            <person name="Horikawa D."/>
            <person name="Ishino K."/>
            <person name="Komine S."/>
            <person name="Tomita M."/>
            <person name="Blaxter M."/>
            <person name="Arakawa K."/>
        </authorList>
    </citation>
    <scope>NUCLEOTIDE SEQUENCE [LARGE SCALE GENOMIC DNA]</scope>
    <source>
        <strain evidence="13">Z151</strain>
    </source>
</reference>
<evidence type="ECO:0000256" key="8">
    <source>
        <dbReference type="ARBA" id="ARBA00023224"/>
    </source>
</evidence>
<dbReference type="AlphaFoldDB" id="A0A9X6RL27"/>